<keyword evidence="2" id="KW-1133">Transmembrane helix</keyword>
<dbReference type="PANTHER" id="PTHR47534">
    <property type="entry name" value="YALI0E05731P"/>
    <property type="match status" value="1"/>
</dbReference>
<dbReference type="OrthoDB" id="2898509at2759"/>
<name>A0A0D0BH47_9AGAR</name>
<keyword evidence="4" id="KW-1185">Reference proteome</keyword>
<dbReference type="Pfam" id="PF00106">
    <property type="entry name" value="adh_short"/>
    <property type="match status" value="1"/>
</dbReference>
<evidence type="ECO:0000313" key="4">
    <source>
        <dbReference type="Proteomes" id="UP000053593"/>
    </source>
</evidence>
<dbReference type="PANTHER" id="PTHR47534:SF3">
    <property type="entry name" value="ALCOHOL DEHYDROGENASE-LIKE C-TERMINAL DOMAIN-CONTAINING PROTEIN"/>
    <property type="match status" value="1"/>
</dbReference>
<dbReference type="InterPro" id="IPR036291">
    <property type="entry name" value="NAD(P)-bd_dom_sf"/>
</dbReference>
<keyword evidence="2" id="KW-0812">Transmembrane</keyword>
<dbReference type="Gene3D" id="3.40.50.720">
    <property type="entry name" value="NAD(P)-binding Rossmann-like Domain"/>
    <property type="match status" value="1"/>
</dbReference>
<proteinExistence type="predicted"/>
<keyword evidence="1" id="KW-0560">Oxidoreductase</keyword>
<dbReference type="HOGENOM" id="CLU_044999_0_0_1"/>
<keyword evidence="2" id="KW-0472">Membrane</keyword>
<evidence type="ECO:0000256" key="1">
    <source>
        <dbReference type="ARBA" id="ARBA00023002"/>
    </source>
</evidence>
<protein>
    <recommendedName>
        <fullName evidence="5">NAD(P)-binding protein</fullName>
    </recommendedName>
</protein>
<accession>A0A0D0BH47</accession>
<reference evidence="3 4" key="1">
    <citation type="submission" date="2014-04" db="EMBL/GenBank/DDBJ databases">
        <title>Evolutionary Origins and Diversification of the Mycorrhizal Mutualists.</title>
        <authorList>
            <consortium name="DOE Joint Genome Institute"/>
            <consortium name="Mycorrhizal Genomics Consortium"/>
            <person name="Kohler A."/>
            <person name="Kuo A."/>
            <person name="Nagy L.G."/>
            <person name="Floudas D."/>
            <person name="Copeland A."/>
            <person name="Barry K.W."/>
            <person name="Cichocki N."/>
            <person name="Veneault-Fourrey C."/>
            <person name="LaButti K."/>
            <person name="Lindquist E.A."/>
            <person name="Lipzen A."/>
            <person name="Lundell T."/>
            <person name="Morin E."/>
            <person name="Murat C."/>
            <person name="Riley R."/>
            <person name="Ohm R."/>
            <person name="Sun H."/>
            <person name="Tunlid A."/>
            <person name="Henrissat B."/>
            <person name="Grigoriev I.V."/>
            <person name="Hibbett D.S."/>
            <person name="Martin F."/>
        </authorList>
    </citation>
    <scope>NUCLEOTIDE SEQUENCE [LARGE SCALE GENOMIC DNA]</scope>
    <source>
        <strain evidence="3 4">FD-317 M1</strain>
    </source>
</reference>
<organism evidence="3 4">
    <name type="scientific">Collybiopsis luxurians FD-317 M1</name>
    <dbReference type="NCBI Taxonomy" id="944289"/>
    <lineage>
        <taxon>Eukaryota</taxon>
        <taxon>Fungi</taxon>
        <taxon>Dikarya</taxon>
        <taxon>Basidiomycota</taxon>
        <taxon>Agaricomycotina</taxon>
        <taxon>Agaricomycetes</taxon>
        <taxon>Agaricomycetidae</taxon>
        <taxon>Agaricales</taxon>
        <taxon>Marasmiineae</taxon>
        <taxon>Omphalotaceae</taxon>
        <taxon>Collybiopsis</taxon>
        <taxon>Collybiopsis luxurians</taxon>
    </lineage>
</organism>
<dbReference type="Proteomes" id="UP000053593">
    <property type="component" value="Unassembled WGS sequence"/>
</dbReference>
<dbReference type="GO" id="GO:0016491">
    <property type="term" value="F:oxidoreductase activity"/>
    <property type="evidence" value="ECO:0007669"/>
    <property type="project" value="UniProtKB-KW"/>
</dbReference>
<evidence type="ECO:0008006" key="5">
    <source>
        <dbReference type="Google" id="ProtNLM"/>
    </source>
</evidence>
<dbReference type="SUPFAM" id="SSF51735">
    <property type="entry name" value="NAD(P)-binding Rossmann-fold domains"/>
    <property type="match status" value="1"/>
</dbReference>
<sequence length="347" mass="38803">MDRYIPKDFLHPLPVGLAVATAVGLTAYAGVRRATKRRLAVAQQANTKFAPSSHTSSYVPVAIFVGGTAGIGRGMAEAFAKYTKGNAHIIIIGRNEQAARAIISSFPKPTAKGAKHEFVYCDARLMKNIEQTTKELLAKVQRINFLVLSTMDASSFSKVDTEEGIEVKMALIYYSRFKFTTDLAPALQMARKNGEDAKVYYVAAPGWGKYINWEDLGLRKTYTFSTLRAQIPLYQDIILQELAVRHRSLTFIHAGPGVVKTGLVSKASLHTRVFHQLLYFFYPWTKSYSESGEFMLRALWATADRPGVWSVDEYGNELPKGTIHVATEDERRKLWEHTVEVTTVKSI</sequence>
<dbReference type="EMBL" id="KN834764">
    <property type="protein sequence ID" value="KIK63310.1"/>
    <property type="molecule type" value="Genomic_DNA"/>
</dbReference>
<dbReference type="InterPro" id="IPR002347">
    <property type="entry name" value="SDR_fam"/>
</dbReference>
<dbReference type="AlphaFoldDB" id="A0A0D0BH47"/>
<evidence type="ECO:0000256" key="2">
    <source>
        <dbReference type="SAM" id="Phobius"/>
    </source>
</evidence>
<dbReference type="InterPro" id="IPR052228">
    <property type="entry name" value="Sec_Metab_Biosynth_Oxidored"/>
</dbReference>
<gene>
    <name evidence="3" type="ORF">GYMLUDRAFT_41013</name>
</gene>
<feature type="transmembrane region" description="Helical" evidence="2">
    <location>
        <begin position="12"/>
        <end position="31"/>
    </location>
</feature>
<evidence type="ECO:0000313" key="3">
    <source>
        <dbReference type="EMBL" id="KIK63310.1"/>
    </source>
</evidence>